<dbReference type="GO" id="GO:0005509">
    <property type="term" value="F:calcium ion binding"/>
    <property type="evidence" value="ECO:0007669"/>
    <property type="project" value="InterPro"/>
</dbReference>
<dbReference type="SMART" id="SM00054">
    <property type="entry name" value="EFh"/>
    <property type="match status" value="2"/>
</dbReference>
<dbReference type="PROSITE" id="PS50042">
    <property type="entry name" value="CNMP_BINDING_3"/>
    <property type="match status" value="1"/>
</dbReference>
<comment type="caution">
    <text evidence="5">The sequence shown here is derived from an EMBL/GenBank/DDBJ whole genome shotgun (WGS) entry which is preliminary data.</text>
</comment>
<dbReference type="Gene3D" id="2.60.120.10">
    <property type="entry name" value="Jelly Rolls"/>
    <property type="match status" value="1"/>
</dbReference>
<evidence type="ECO:0000256" key="2">
    <source>
        <dbReference type="SAM" id="MobiDB-lite"/>
    </source>
</evidence>
<proteinExistence type="predicted"/>
<organism evidence="5 6">
    <name type="scientific">Pelagomonas calceolata</name>
    <dbReference type="NCBI Taxonomy" id="35677"/>
    <lineage>
        <taxon>Eukaryota</taxon>
        <taxon>Sar</taxon>
        <taxon>Stramenopiles</taxon>
        <taxon>Ochrophyta</taxon>
        <taxon>Pelagophyceae</taxon>
        <taxon>Pelagomonadales</taxon>
        <taxon>Pelagomonadaceae</taxon>
        <taxon>Pelagomonas</taxon>
    </lineage>
</organism>
<feature type="compositionally biased region" description="Basic and acidic residues" evidence="2">
    <location>
        <begin position="719"/>
        <end position="740"/>
    </location>
</feature>
<name>A0A8J2SNH6_9STRA</name>
<feature type="region of interest" description="Disordered" evidence="2">
    <location>
        <begin position="709"/>
        <end position="798"/>
    </location>
</feature>
<keyword evidence="6" id="KW-1185">Reference proteome</keyword>
<evidence type="ECO:0000259" key="4">
    <source>
        <dbReference type="PROSITE" id="PS50222"/>
    </source>
</evidence>
<gene>
    <name evidence="5" type="ORF">PECAL_4P13520</name>
</gene>
<feature type="compositionally biased region" description="Low complexity" evidence="2">
    <location>
        <begin position="789"/>
        <end position="798"/>
    </location>
</feature>
<evidence type="ECO:0000313" key="5">
    <source>
        <dbReference type="EMBL" id="CAH0374091.1"/>
    </source>
</evidence>
<feature type="domain" description="EF-hand" evidence="4">
    <location>
        <begin position="136"/>
        <end position="171"/>
    </location>
</feature>
<accession>A0A8J2SNH6</accession>
<dbReference type="CDD" id="cd00051">
    <property type="entry name" value="EFh"/>
    <property type="match status" value="1"/>
</dbReference>
<dbReference type="SUPFAM" id="SSF51206">
    <property type="entry name" value="cAMP-binding domain-like"/>
    <property type="match status" value="1"/>
</dbReference>
<feature type="domain" description="EF-hand" evidence="4">
    <location>
        <begin position="173"/>
        <end position="208"/>
    </location>
</feature>
<reference evidence="5" key="1">
    <citation type="submission" date="2021-11" db="EMBL/GenBank/DDBJ databases">
        <authorList>
            <consortium name="Genoscope - CEA"/>
            <person name="William W."/>
        </authorList>
    </citation>
    <scope>NUCLEOTIDE SEQUENCE</scope>
</reference>
<protein>
    <recommendedName>
        <fullName evidence="7">Calmodulin</fullName>
    </recommendedName>
</protein>
<dbReference type="PROSITE" id="PS50222">
    <property type="entry name" value="EF_HAND_2"/>
    <property type="match status" value="2"/>
</dbReference>
<feature type="region of interest" description="Disordered" evidence="2">
    <location>
        <begin position="203"/>
        <end position="222"/>
    </location>
</feature>
<evidence type="ECO:0000259" key="3">
    <source>
        <dbReference type="PROSITE" id="PS50042"/>
    </source>
</evidence>
<dbReference type="InterPro" id="IPR011992">
    <property type="entry name" value="EF-hand-dom_pair"/>
</dbReference>
<dbReference type="InterPro" id="IPR000595">
    <property type="entry name" value="cNMP-bd_dom"/>
</dbReference>
<dbReference type="AlphaFoldDB" id="A0A8J2SNH6"/>
<dbReference type="CDD" id="cd00038">
    <property type="entry name" value="CAP_ED"/>
    <property type="match status" value="1"/>
</dbReference>
<feature type="compositionally biased region" description="Polar residues" evidence="2">
    <location>
        <begin position="755"/>
        <end position="765"/>
    </location>
</feature>
<sequence>MMTEEWGTTSTFSKPALTKHNSKANIAARSLDASFFRPSFSRPSETTLQGDLRLKPIRVRAVQRSRMKEPQEIAREQLAKLEKKVSKMRGSGTLKAEASFMHKKLQATLSKNTATEERVIALKRTMKTFLKNQGAESERELKCAFHRADIDQSGELDYDEFRDAVKNYGIKTLTAGSLKTLFDSFDDDGSGTISHQEFIQGIRKCPEPPPDTGGGAGTHKRCGPLERPPLMEPKRLGFEAYPVHLALGNSLHVGVAYRTTLTIHNVGDTCQRLTVKLRGDTVKNPVRIVKRPSGPLAPGMRAKAVFEILARRPGDVACDVIVACGYNQLEVPLSAHFERRTTTSVPLSSTSFADDDVATVRTYRELSGKLPSFVERLGTVASASCVPVADTKDVWPTRPEHWERIQRRSAEASELLTSMGPLRKCPQLDMNNLCLRMRRFRAEVDENLTVQGDMNNQILFIAKGVADVFIGDENVLTIRAPFYVGEGAILENAVPTATVTCTSACEGFALQEAEAAVLLERNNTALNLMHQEMKKRKYERYCSDEGGLLHCNYDDANFVDALLDYVNTLPETKELLQVKTKYACEHLNFAKRCRDGGDFVDLLRECDRLWFEYIREKGLSERQLEETKGIFHSPRKVKGSTKLGIHLVTDDRVRTMLALRSKAKESQSPAMLVEVYADLANEVIAQIRTVLEDFVSTKQYKRWLTERFPLPEDPEPEEDPGRSARDPASLERKSSWRFELPDLQDLNEPPVDNRSVVTAGSSTWGSRPGFRYVPKDQRPRAPPPESDEGSYASSSSED</sequence>
<evidence type="ECO:0008006" key="7">
    <source>
        <dbReference type="Google" id="ProtNLM"/>
    </source>
</evidence>
<dbReference type="OrthoDB" id="444540at2759"/>
<evidence type="ECO:0000256" key="1">
    <source>
        <dbReference type="ARBA" id="ARBA00022837"/>
    </source>
</evidence>
<dbReference type="SUPFAM" id="SSF47473">
    <property type="entry name" value="EF-hand"/>
    <property type="match status" value="1"/>
</dbReference>
<dbReference type="Gene3D" id="1.10.238.10">
    <property type="entry name" value="EF-hand"/>
    <property type="match status" value="1"/>
</dbReference>
<dbReference type="InterPro" id="IPR002048">
    <property type="entry name" value="EF_hand_dom"/>
</dbReference>
<dbReference type="EMBL" id="CAKKNE010000004">
    <property type="protein sequence ID" value="CAH0374091.1"/>
    <property type="molecule type" value="Genomic_DNA"/>
</dbReference>
<keyword evidence="1" id="KW-0106">Calcium</keyword>
<feature type="domain" description="Cyclic nucleotide-binding" evidence="3">
    <location>
        <begin position="435"/>
        <end position="536"/>
    </location>
</feature>
<dbReference type="SMART" id="SM00100">
    <property type="entry name" value="cNMP"/>
    <property type="match status" value="1"/>
</dbReference>
<dbReference type="Proteomes" id="UP000789595">
    <property type="component" value="Unassembled WGS sequence"/>
</dbReference>
<dbReference type="InterPro" id="IPR014710">
    <property type="entry name" value="RmlC-like_jellyroll"/>
</dbReference>
<dbReference type="PROSITE" id="PS00018">
    <property type="entry name" value="EF_HAND_1"/>
    <property type="match status" value="2"/>
</dbReference>
<dbReference type="Pfam" id="PF13499">
    <property type="entry name" value="EF-hand_7"/>
    <property type="match status" value="1"/>
</dbReference>
<dbReference type="InterPro" id="IPR018247">
    <property type="entry name" value="EF_Hand_1_Ca_BS"/>
</dbReference>
<evidence type="ECO:0000313" key="6">
    <source>
        <dbReference type="Proteomes" id="UP000789595"/>
    </source>
</evidence>
<dbReference type="InterPro" id="IPR018490">
    <property type="entry name" value="cNMP-bd_dom_sf"/>
</dbReference>